<dbReference type="AlphaFoldDB" id="A0A5N6PQY0"/>
<dbReference type="OrthoDB" id="21095at2759"/>
<evidence type="ECO:0000256" key="2">
    <source>
        <dbReference type="ARBA" id="ARBA00022763"/>
    </source>
</evidence>
<evidence type="ECO:0000256" key="4">
    <source>
        <dbReference type="ARBA" id="ARBA00023172"/>
    </source>
</evidence>
<dbReference type="InterPro" id="IPR002093">
    <property type="entry name" value="BRCA2_repeat"/>
</dbReference>
<dbReference type="Pfam" id="PF09103">
    <property type="entry name" value="BRCA-2_OB1"/>
    <property type="match status" value="1"/>
</dbReference>
<accession>A0A5N6PQY0</accession>
<dbReference type="InterPro" id="IPR015525">
    <property type="entry name" value="BRCA2"/>
</dbReference>
<dbReference type="GO" id="GO:0000724">
    <property type="term" value="P:double-strand break repair via homologous recombination"/>
    <property type="evidence" value="ECO:0007669"/>
    <property type="project" value="InterPro"/>
</dbReference>
<dbReference type="InterPro" id="IPR012340">
    <property type="entry name" value="NA-bd_OB-fold"/>
</dbReference>
<dbReference type="EMBL" id="SZYD01000003">
    <property type="protein sequence ID" value="KAD6796071.1"/>
    <property type="molecule type" value="Genomic_DNA"/>
</dbReference>
<dbReference type="InterPro" id="IPR015187">
    <property type="entry name" value="BRCA2_OB_1"/>
</dbReference>
<feature type="region of interest" description="Disordered" evidence="6">
    <location>
        <begin position="429"/>
        <end position="459"/>
    </location>
</feature>
<keyword evidence="2" id="KW-0227">DNA damage</keyword>
<feature type="domain" description="Tower" evidence="7">
    <location>
        <begin position="772"/>
        <end position="813"/>
    </location>
</feature>
<keyword evidence="3" id="KW-0238">DNA-binding</keyword>
<dbReference type="Pfam" id="PF00634">
    <property type="entry name" value="BRCA2"/>
    <property type="match status" value="1"/>
</dbReference>
<gene>
    <name evidence="8" type="ORF">E3N88_06967</name>
</gene>
<dbReference type="InterPro" id="IPR015205">
    <property type="entry name" value="Tower_dom"/>
</dbReference>
<dbReference type="PANTHER" id="PTHR11289">
    <property type="entry name" value="BREAST CANCER TYPE 2 SUSCEPTIBILITY PROTEIN BRCA2"/>
    <property type="match status" value="1"/>
</dbReference>
<keyword evidence="9" id="KW-1185">Reference proteome</keyword>
<evidence type="ECO:0000256" key="5">
    <source>
        <dbReference type="ARBA" id="ARBA00023204"/>
    </source>
</evidence>
<evidence type="ECO:0000256" key="3">
    <source>
        <dbReference type="ARBA" id="ARBA00023125"/>
    </source>
</evidence>
<keyword evidence="5" id="KW-0234">DNA repair</keyword>
<feature type="region of interest" description="Disordered" evidence="6">
    <location>
        <begin position="22"/>
        <end position="43"/>
    </location>
</feature>
<reference evidence="8 9" key="1">
    <citation type="submission" date="2019-05" db="EMBL/GenBank/DDBJ databases">
        <title>Mikania micrantha, genome provides insights into the molecular mechanism of rapid growth.</title>
        <authorList>
            <person name="Liu B."/>
        </authorList>
    </citation>
    <scope>NUCLEOTIDE SEQUENCE [LARGE SCALE GENOMIC DNA]</scope>
    <source>
        <strain evidence="8">NLD-2019</strain>
        <tissue evidence="8">Leaf</tissue>
    </source>
</reference>
<organism evidence="8 9">
    <name type="scientific">Mikania micrantha</name>
    <name type="common">bitter vine</name>
    <dbReference type="NCBI Taxonomy" id="192012"/>
    <lineage>
        <taxon>Eukaryota</taxon>
        <taxon>Viridiplantae</taxon>
        <taxon>Streptophyta</taxon>
        <taxon>Embryophyta</taxon>
        <taxon>Tracheophyta</taxon>
        <taxon>Spermatophyta</taxon>
        <taxon>Magnoliopsida</taxon>
        <taxon>eudicotyledons</taxon>
        <taxon>Gunneridae</taxon>
        <taxon>Pentapetalae</taxon>
        <taxon>asterids</taxon>
        <taxon>campanulids</taxon>
        <taxon>Asterales</taxon>
        <taxon>Asteraceae</taxon>
        <taxon>Asteroideae</taxon>
        <taxon>Heliantheae alliance</taxon>
        <taxon>Eupatorieae</taxon>
        <taxon>Mikania</taxon>
    </lineage>
</organism>
<dbReference type="PANTHER" id="PTHR11289:SF0">
    <property type="entry name" value="BREAST CANCER TYPE 2 SUSCEPTIBILITY PROTEIN"/>
    <property type="match status" value="1"/>
</dbReference>
<dbReference type="Proteomes" id="UP000326396">
    <property type="component" value="Linkage Group LG11"/>
</dbReference>
<sequence>MSTWQVFSEDGNNFKWQRFHTKLSSEPQKAPTEKPSSPHHLPSISDLLLQGYADLHENQSVEIKTPPTFKTGLGKPVVVKQSSLAKASCILGNQDNGANAETEYSKLEDNSKGVSTPFTFRTGSGKHVAIKQSSMAKALSIFGGHDEDAFLDTGCFKVHENNYKVKTPLTFQTGSRKLAAAREPSIEKAFSILGDLDDEVFSDCTVGIDNGIGCMFKTGSGNAVNICSTGLIKARELLGLEESSVLDKASEGHEQSRSATAGNNLEFQEARSVPSSNFMFNSGGEIKDRRPTPPPIMFQTAGGRSIKVSGHALKQARSLLGDPDLGNFFKEGDAVFSSNMDKENHNVCTSFSDYIPKAKAKQMSINFISPLRLVLSDNKTAVRSEDMGLKSNLIKEFDAVEHDIKQYNENSLDVPKSLNRPLVDISNTFGADNKQVTGEKRNPSNRKYPSPFKKPRNSKFIPPLNKTSTLVSSGSMPKIPEVSGCKSKASTRYPSQFSRKYIKEYLGEPPVFQNMFENFPEWLRKINSENADKHMFEDESGLNCTGLDSFFHMLAQSGCSPLTKEWIANHYRWIVWKLACYERCYPAKFSGKLLTVSNVGEELKYRYDREVNNGHRSALKRILEGDAPPSSPLVLCIASIQLKCNAEPDIETSNATESSSIELTDGWYSVKALLDELLLKQLISGKLFVGQKLKICEASFSGWNAPVSPLEASKMISLCLHINGTYRAHWADRLGFCKGGCPPLAFKCIKGSGGVVPRTLIGITRIYPVLYRERLSDGGFVVRSERMESKRMQLYNQRRSNIMEGIMAEFQSGLTRFQVDDDEGEKISKLLEQAAEPEVIMADMSLEQLTSFATYQAKIEATRQSEIDKLIEKALVEAGLSTREVNTFMRVRVVGLTSQSHIQKGCPQHGLITIWNPTEKQQSELVEGQAYAVAGLIPINSDTDTIYLRARGSTTKWQALSPLTIAHYQSFFSPRKPVSLLKMGEVPLSSEFDIAAFVIYVGEVHKSSQQKRQWVFVADGSISSHPHELSDALLAISFCSPSVDCDSIAPINYNLVGSTVGFCNLLKCAKDQLNHIWVAEATDNSTYFLSYNGANSKHLKDAAASADQWAKSSTLIIEKLKAKISSILDGKV</sequence>
<evidence type="ECO:0000256" key="1">
    <source>
        <dbReference type="ARBA" id="ARBA00022737"/>
    </source>
</evidence>
<protein>
    <recommendedName>
        <fullName evidence="7">Tower domain-containing protein</fullName>
    </recommendedName>
</protein>
<evidence type="ECO:0000313" key="9">
    <source>
        <dbReference type="Proteomes" id="UP000326396"/>
    </source>
</evidence>
<proteinExistence type="predicted"/>
<evidence type="ECO:0000313" key="8">
    <source>
        <dbReference type="EMBL" id="KAD6796071.1"/>
    </source>
</evidence>
<dbReference type="SUPFAM" id="SSF50249">
    <property type="entry name" value="Nucleic acid-binding proteins"/>
    <property type="match status" value="3"/>
</dbReference>
<dbReference type="InterPro" id="IPR015252">
    <property type="entry name" value="BRCA2_hlx"/>
</dbReference>
<dbReference type="Gene3D" id="2.40.50.140">
    <property type="entry name" value="Nucleic acid-binding proteins"/>
    <property type="match status" value="4"/>
</dbReference>
<comment type="caution">
    <text evidence="8">The sequence shown here is derived from an EMBL/GenBank/DDBJ whole genome shotgun (WGS) entry which is preliminary data.</text>
</comment>
<dbReference type="GO" id="GO:0006355">
    <property type="term" value="P:regulation of DNA-templated transcription"/>
    <property type="evidence" value="ECO:0007669"/>
    <property type="project" value="TreeGrafter"/>
</dbReference>
<dbReference type="InterPro" id="IPR036315">
    <property type="entry name" value="BRCA2_hlx_sf"/>
</dbReference>
<evidence type="ECO:0000259" key="7">
    <source>
        <dbReference type="SMART" id="SM01341"/>
    </source>
</evidence>
<name>A0A5N6PQY0_9ASTR</name>
<evidence type="ECO:0000256" key="6">
    <source>
        <dbReference type="SAM" id="MobiDB-lite"/>
    </source>
</evidence>
<dbReference type="FunFam" id="2.40.50.140:FF:000267">
    <property type="entry name" value="Protein BREAST CANCER SUSCEPTIBILITY 2 homolog B"/>
    <property type="match status" value="1"/>
</dbReference>
<dbReference type="SUPFAM" id="SSF81878">
    <property type="entry name" value="BRCA2 tower domain"/>
    <property type="match status" value="1"/>
</dbReference>
<keyword evidence="4" id="KW-0233">DNA recombination</keyword>
<dbReference type="FunFam" id="2.40.50.140:FF:000262">
    <property type="entry name" value="Protein BREAST CANCER SUSCEPTIBILITY 2 homolog B"/>
    <property type="match status" value="1"/>
</dbReference>
<dbReference type="PROSITE" id="PS50138">
    <property type="entry name" value="BRCA2_REPEAT"/>
    <property type="match status" value="1"/>
</dbReference>
<keyword evidence="1" id="KW-0677">Repeat</keyword>
<dbReference type="SMART" id="SM01341">
    <property type="entry name" value="Tower"/>
    <property type="match status" value="1"/>
</dbReference>
<dbReference type="SUPFAM" id="SSF81872">
    <property type="entry name" value="BRCA2 helical domain"/>
    <property type="match status" value="1"/>
</dbReference>
<dbReference type="Pfam" id="PF09169">
    <property type="entry name" value="BRCA-2_helical"/>
    <property type="match status" value="1"/>
</dbReference>
<dbReference type="GO" id="GO:0003677">
    <property type="term" value="F:DNA binding"/>
    <property type="evidence" value="ECO:0007669"/>
    <property type="project" value="UniProtKB-KW"/>
</dbReference>